<accession>A0A0D1KLQ9</accession>
<dbReference type="EMBL" id="JWHT01000008">
    <property type="protein sequence ID" value="KIU25534.1"/>
    <property type="molecule type" value="Genomic_DNA"/>
</dbReference>
<protein>
    <submittedName>
        <fullName evidence="1">Uncharacterized protein</fullName>
    </submittedName>
</protein>
<dbReference type="Proteomes" id="UP000032289">
    <property type="component" value="Unassembled WGS sequence"/>
</dbReference>
<comment type="caution">
    <text evidence="1">The sequence shown here is derived from an EMBL/GenBank/DDBJ whole genome shotgun (WGS) entry which is preliminary data.</text>
</comment>
<evidence type="ECO:0000313" key="2">
    <source>
        <dbReference type="Proteomes" id="UP000032289"/>
    </source>
</evidence>
<evidence type="ECO:0000313" key="1">
    <source>
        <dbReference type="EMBL" id="KIU25534.1"/>
    </source>
</evidence>
<sequence>MKKLEKEVKIMAIKTPYFMTNRDWWDFNPKGYGFVLTNKAPQEAVEDYNRFMERERYNEEHGID</sequence>
<proteinExistence type="predicted"/>
<gene>
    <name evidence="1" type="ORF">ab3b_00252</name>
</gene>
<dbReference type="AlphaFoldDB" id="A0A0D1KLQ9"/>
<name>A0A0D1KLQ9_9LACO</name>
<reference evidence="1 2" key="1">
    <citation type="journal article" date="2015" name="Microbiology (Mosc.)">
        <title>Genomics of the Weissella cibaria species with an examination of its metabolic traits.</title>
        <authorList>
            <person name="Lynch K.M."/>
            <person name="Lucid A."/>
            <person name="Arendt E.K."/>
            <person name="Sleator R.D."/>
            <person name="Lucey B."/>
            <person name="Coffey A."/>
        </authorList>
    </citation>
    <scope>NUCLEOTIDE SEQUENCE [LARGE SCALE GENOMIC DNA]</scope>
    <source>
        <strain evidence="1 2">AB3b</strain>
    </source>
</reference>
<dbReference type="PATRIC" id="fig|137591.24.peg.250"/>
<organism evidence="1 2">
    <name type="scientific">Weissella cibaria</name>
    <dbReference type="NCBI Taxonomy" id="137591"/>
    <lineage>
        <taxon>Bacteria</taxon>
        <taxon>Bacillati</taxon>
        <taxon>Bacillota</taxon>
        <taxon>Bacilli</taxon>
        <taxon>Lactobacillales</taxon>
        <taxon>Lactobacillaceae</taxon>
        <taxon>Weissella</taxon>
    </lineage>
</organism>